<dbReference type="RefSeq" id="WP_007486702.1">
    <property type="nucleotide sequence ID" value="NZ_CABJFV010000001.1"/>
</dbReference>
<dbReference type="AlphaFoldDB" id="A0A413VXT0"/>
<dbReference type="Pfam" id="PF14053">
    <property type="entry name" value="DUF4248"/>
    <property type="match status" value="1"/>
</dbReference>
<reference evidence="1 2" key="1">
    <citation type="submission" date="2018-08" db="EMBL/GenBank/DDBJ databases">
        <title>A genome reference for cultivated species of the human gut microbiota.</title>
        <authorList>
            <person name="Zou Y."/>
            <person name="Xue W."/>
            <person name="Luo G."/>
        </authorList>
    </citation>
    <scope>NUCLEOTIDE SEQUENCE [LARGE SCALE GENOMIC DNA]</scope>
    <source>
        <strain evidence="1 2">AM40-30BH</strain>
    </source>
</reference>
<evidence type="ECO:0000313" key="2">
    <source>
        <dbReference type="Proteomes" id="UP000284379"/>
    </source>
</evidence>
<dbReference type="Proteomes" id="UP000284379">
    <property type="component" value="Unassembled WGS sequence"/>
</dbReference>
<organism evidence="1 2">
    <name type="scientific">Bacteroides nordii</name>
    <dbReference type="NCBI Taxonomy" id="291645"/>
    <lineage>
        <taxon>Bacteria</taxon>
        <taxon>Pseudomonadati</taxon>
        <taxon>Bacteroidota</taxon>
        <taxon>Bacteroidia</taxon>
        <taxon>Bacteroidales</taxon>
        <taxon>Bacteroidaceae</taxon>
        <taxon>Bacteroides</taxon>
    </lineage>
</organism>
<gene>
    <name evidence="1" type="ORF">DW888_00680</name>
</gene>
<name>A0A413VXT0_9BACE</name>
<protein>
    <submittedName>
        <fullName evidence="1">DUF4248 domain-containing protein</fullName>
    </submittedName>
</protein>
<evidence type="ECO:0000313" key="1">
    <source>
        <dbReference type="EMBL" id="RHB38368.1"/>
    </source>
</evidence>
<sequence length="78" mass="9219">MNENEEETKFVVKSYLKADLAHLYHPNLPIPYAMCKLRGWIRKNKELHSLLYQGGEGKNDHSYTRRQVSLIVRYLDTP</sequence>
<proteinExistence type="predicted"/>
<accession>A0A413VXT0</accession>
<dbReference type="InterPro" id="IPR025342">
    <property type="entry name" value="DUF4248"/>
</dbReference>
<dbReference type="GeneID" id="69502805"/>
<dbReference type="EMBL" id="QSGO01000001">
    <property type="protein sequence ID" value="RHB38368.1"/>
    <property type="molecule type" value="Genomic_DNA"/>
</dbReference>
<comment type="caution">
    <text evidence="1">The sequence shown here is derived from an EMBL/GenBank/DDBJ whole genome shotgun (WGS) entry which is preliminary data.</text>
</comment>